<dbReference type="GO" id="GO:0015658">
    <property type="term" value="F:branched-chain amino acid transmembrane transporter activity"/>
    <property type="evidence" value="ECO:0007669"/>
    <property type="project" value="InterPro"/>
</dbReference>
<keyword evidence="8" id="KW-1185">Reference proteome</keyword>
<gene>
    <name evidence="7" type="ORF">JJ685_09795</name>
</gene>
<evidence type="ECO:0000256" key="6">
    <source>
        <dbReference type="SAM" id="Phobius"/>
    </source>
</evidence>
<dbReference type="EMBL" id="JAEQNE010000002">
    <property type="protein sequence ID" value="MBL0391430.1"/>
    <property type="molecule type" value="Genomic_DNA"/>
</dbReference>
<dbReference type="AlphaFoldDB" id="A0A936YXQ5"/>
<keyword evidence="3 6" id="KW-0812">Transmembrane</keyword>
<proteinExistence type="predicted"/>
<dbReference type="Pfam" id="PF02653">
    <property type="entry name" value="BPD_transp_2"/>
    <property type="match status" value="1"/>
</dbReference>
<feature type="transmembrane region" description="Helical" evidence="6">
    <location>
        <begin position="135"/>
        <end position="156"/>
    </location>
</feature>
<protein>
    <submittedName>
        <fullName evidence="7">Branched-chain amino acid ABC transporter permease</fullName>
    </submittedName>
</protein>
<keyword evidence="2" id="KW-1003">Cell membrane</keyword>
<dbReference type="InterPro" id="IPR001851">
    <property type="entry name" value="ABC_transp_permease"/>
</dbReference>
<name>A0A936YXQ5_9BURK</name>
<dbReference type="GO" id="GO:0005886">
    <property type="term" value="C:plasma membrane"/>
    <property type="evidence" value="ECO:0007669"/>
    <property type="project" value="UniProtKB-SubCell"/>
</dbReference>
<feature type="transmembrane region" description="Helical" evidence="6">
    <location>
        <begin position="96"/>
        <end position="115"/>
    </location>
</feature>
<sequence length="310" mass="33710">MAILPLVFPSNYLIGVLTVSAIYGMWAVSWDFMSGLTGRENFGHSLFIGVGAYTAGFLNTSFGANPWWSLPAAMVMAVLFALLIGVPTLRLKGPYFALAMLSGAVIMQRLMLIFWEHTGGEEGINGLTPLIRSQLGFYYLVLGTLVAMTALLLALARSHWGLILRAIRGDEATCQAAGINVTFYKIASLVISAACAGAAGAMYAHYQLQVSPQLFAVVTSITIITMVYVGGMGTIYGPVGGAVLLVLMTELLRRFGEWRLMVYSCTLILILFYLPNGLVAPLWQRLRGLFRRRGEAPRVEVAPDVMEQQA</sequence>
<dbReference type="Proteomes" id="UP000599109">
    <property type="component" value="Unassembled WGS sequence"/>
</dbReference>
<feature type="transmembrane region" description="Helical" evidence="6">
    <location>
        <begin position="215"/>
        <end position="248"/>
    </location>
</feature>
<feature type="transmembrane region" description="Helical" evidence="6">
    <location>
        <begin position="12"/>
        <end position="30"/>
    </location>
</feature>
<evidence type="ECO:0000313" key="8">
    <source>
        <dbReference type="Proteomes" id="UP000599109"/>
    </source>
</evidence>
<reference evidence="7 8" key="1">
    <citation type="journal article" date="2017" name="Int. J. Syst. Evol. Microbiol.">
        <title>Ramlibacter monticola sp. nov., isolated from forest soil.</title>
        <authorList>
            <person name="Chaudhary D.K."/>
            <person name="Kim J."/>
        </authorList>
    </citation>
    <scope>NUCLEOTIDE SEQUENCE [LARGE SCALE GENOMIC DNA]</scope>
    <source>
        <strain evidence="7 8">KACC 19175</strain>
    </source>
</reference>
<evidence type="ECO:0000256" key="2">
    <source>
        <dbReference type="ARBA" id="ARBA00022475"/>
    </source>
</evidence>
<evidence type="ECO:0000256" key="3">
    <source>
        <dbReference type="ARBA" id="ARBA00022692"/>
    </source>
</evidence>
<dbReference type="CDD" id="cd06581">
    <property type="entry name" value="TM_PBP1_LivM_like"/>
    <property type="match status" value="1"/>
</dbReference>
<feature type="transmembrane region" description="Helical" evidence="6">
    <location>
        <begin position="68"/>
        <end position="89"/>
    </location>
</feature>
<keyword evidence="5 6" id="KW-0472">Membrane</keyword>
<evidence type="ECO:0000256" key="4">
    <source>
        <dbReference type="ARBA" id="ARBA00022989"/>
    </source>
</evidence>
<dbReference type="PANTHER" id="PTHR30482:SF20">
    <property type="entry name" value="HIGH-AFFINITY BRANCHED-CHAIN AMINO ACID TRANSPORT SYSTEM PERMEASE PROTEIN LIVM"/>
    <property type="match status" value="1"/>
</dbReference>
<evidence type="ECO:0000256" key="1">
    <source>
        <dbReference type="ARBA" id="ARBA00004651"/>
    </source>
</evidence>
<feature type="transmembrane region" description="Helical" evidence="6">
    <location>
        <begin position="177"/>
        <end position="203"/>
    </location>
</feature>
<evidence type="ECO:0000256" key="5">
    <source>
        <dbReference type="ARBA" id="ARBA00023136"/>
    </source>
</evidence>
<comment type="subcellular location">
    <subcellularLocation>
        <location evidence="1">Cell membrane</location>
        <topology evidence="1">Multi-pass membrane protein</topology>
    </subcellularLocation>
</comment>
<keyword evidence="4 6" id="KW-1133">Transmembrane helix</keyword>
<dbReference type="InterPro" id="IPR043428">
    <property type="entry name" value="LivM-like"/>
</dbReference>
<accession>A0A936YXQ5</accession>
<feature type="transmembrane region" description="Helical" evidence="6">
    <location>
        <begin position="260"/>
        <end position="283"/>
    </location>
</feature>
<dbReference type="PANTHER" id="PTHR30482">
    <property type="entry name" value="HIGH-AFFINITY BRANCHED-CHAIN AMINO ACID TRANSPORT SYSTEM PERMEASE"/>
    <property type="match status" value="1"/>
</dbReference>
<comment type="caution">
    <text evidence="7">The sequence shown here is derived from an EMBL/GenBank/DDBJ whole genome shotgun (WGS) entry which is preliminary data.</text>
</comment>
<evidence type="ECO:0000313" key="7">
    <source>
        <dbReference type="EMBL" id="MBL0391430.1"/>
    </source>
</evidence>
<organism evidence="7 8">
    <name type="scientific">Ramlibacter monticola</name>
    <dbReference type="NCBI Taxonomy" id="1926872"/>
    <lineage>
        <taxon>Bacteria</taxon>
        <taxon>Pseudomonadati</taxon>
        <taxon>Pseudomonadota</taxon>
        <taxon>Betaproteobacteria</taxon>
        <taxon>Burkholderiales</taxon>
        <taxon>Comamonadaceae</taxon>
        <taxon>Ramlibacter</taxon>
    </lineage>
</organism>